<dbReference type="KEGG" id="dsa:Desal_1717"/>
<name>C6BT75_MARSD</name>
<feature type="domain" description="PilZ" evidence="1">
    <location>
        <begin position="138"/>
        <end position="224"/>
    </location>
</feature>
<gene>
    <name evidence="2" type="ordered locus">Desal_1717</name>
</gene>
<dbReference type="Pfam" id="PF07238">
    <property type="entry name" value="PilZ"/>
    <property type="match status" value="1"/>
</dbReference>
<sequence>MDRMRILLVAAPGDNRGVYIQALKSFDLDCDVAESLNEITLKHNKVKYNGFLIDIPTLLRSSAADKADANLLSDNFPVMRLSYKAADGIRCIPTGKFSGHGTSLDEFFQESCRNFTARSLRGTKRANKVLNALLNRDINSSKSQMEKSVALNFSAEGCFLFSVTRWRKGDTLWVAFMELDDKTPIKSEVLWSVPWGVKSQMPGIGLRFLSLSEEQADQLDELIQAKKV</sequence>
<dbReference type="eggNOG" id="ENOG50345ET">
    <property type="taxonomic scope" value="Bacteria"/>
</dbReference>
<evidence type="ECO:0000259" key="1">
    <source>
        <dbReference type="Pfam" id="PF07238"/>
    </source>
</evidence>
<dbReference type="STRING" id="526222.Desal_1717"/>
<accession>C6BT75</accession>
<proteinExistence type="predicted"/>
<dbReference type="OrthoDB" id="5454592at2"/>
<organism evidence="2 3">
    <name type="scientific">Maridesulfovibrio salexigens (strain ATCC 14822 / DSM 2638 / NCIMB 8403 / VKM B-1763)</name>
    <name type="common">Desulfovibrio salexigens</name>
    <dbReference type="NCBI Taxonomy" id="526222"/>
    <lineage>
        <taxon>Bacteria</taxon>
        <taxon>Pseudomonadati</taxon>
        <taxon>Thermodesulfobacteriota</taxon>
        <taxon>Desulfovibrionia</taxon>
        <taxon>Desulfovibrionales</taxon>
        <taxon>Desulfovibrionaceae</taxon>
        <taxon>Maridesulfovibrio</taxon>
    </lineage>
</organism>
<protein>
    <submittedName>
        <fullName evidence="2">Type IV pilus assembly PilZ</fullName>
    </submittedName>
</protein>
<dbReference type="Proteomes" id="UP000002601">
    <property type="component" value="Chromosome"/>
</dbReference>
<evidence type="ECO:0000313" key="3">
    <source>
        <dbReference type="Proteomes" id="UP000002601"/>
    </source>
</evidence>
<dbReference type="EMBL" id="CP001649">
    <property type="protein sequence ID" value="ACS79779.1"/>
    <property type="molecule type" value="Genomic_DNA"/>
</dbReference>
<dbReference type="InterPro" id="IPR009875">
    <property type="entry name" value="PilZ_domain"/>
</dbReference>
<dbReference type="GO" id="GO:0035438">
    <property type="term" value="F:cyclic-di-GMP binding"/>
    <property type="evidence" value="ECO:0007669"/>
    <property type="project" value="InterPro"/>
</dbReference>
<keyword evidence="3" id="KW-1185">Reference proteome</keyword>
<evidence type="ECO:0000313" key="2">
    <source>
        <dbReference type="EMBL" id="ACS79779.1"/>
    </source>
</evidence>
<dbReference type="Gene3D" id="2.40.10.220">
    <property type="entry name" value="predicted glycosyltransferase like domains"/>
    <property type="match status" value="1"/>
</dbReference>
<dbReference type="AlphaFoldDB" id="C6BT75"/>
<reference evidence="2 3" key="1">
    <citation type="submission" date="2009-06" db="EMBL/GenBank/DDBJ databases">
        <title>Complete sequence of Desulfovibrio salexigens DSM 2638.</title>
        <authorList>
            <consortium name="US DOE Joint Genome Institute"/>
            <person name="Lucas S."/>
            <person name="Copeland A."/>
            <person name="Lapidus A."/>
            <person name="Glavina del Rio T."/>
            <person name="Tice H."/>
            <person name="Bruce D."/>
            <person name="Goodwin L."/>
            <person name="Pitluck S."/>
            <person name="Munk A.C."/>
            <person name="Brettin T."/>
            <person name="Detter J.C."/>
            <person name="Han C."/>
            <person name="Tapia R."/>
            <person name="Larimer F."/>
            <person name="Land M."/>
            <person name="Hauser L."/>
            <person name="Kyrpides N."/>
            <person name="Anderson I."/>
            <person name="Wall J.D."/>
            <person name="Arkin A.P."/>
            <person name="Dehal P."/>
            <person name="Chivian D."/>
            <person name="Giles B."/>
            <person name="Hazen T.C."/>
        </authorList>
    </citation>
    <scope>NUCLEOTIDE SEQUENCE [LARGE SCALE GENOMIC DNA]</scope>
    <source>
        <strain evidence="3">ATCC 14822 / DSM 2638 / NCIMB 8403 / VKM B-1763</strain>
    </source>
</reference>
<dbReference type="HOGENOM" id="CLU_1238569_0_0_7"/>